<dbReference type="HOGENOM" id="CLU_2636586_0_0_11"/>
<protein>
    <submittedName>
        <fullName evidence="1">Uncharacterized protein</fullName>
    </submittedName>
</protein>
<accession>A0A086MQZ5</accession>
<organism evidence="1 2">
    <name type="scientific">Streptomyces mutabilis</name>
    <dbReference type="NCBI Taxonomy" id="67332"/>
    <lineage>
        <taxon>Bacteria</taxon>
        <taxon>Bacillati</taxon>
        <taxon>Actinomycetota</taxon>
        <taxon>Actinomycetes</taxon>
        <taxon>Kitasatosporales</taxon>
        <taxon>Streptomycetaceae</taxon>
        <taxon>Streptomyces</taxon>
    </lineage>
</organism>
<reference evidence="1 2" key="1">
    <citation type="submission" date="2014-05" db="EMBL/GenBank/DDBJ databases">
        <title>Complete genome sequence of the Streptomyces mutabilis TRM45540.</title>
        <authorList>
            <person name="Luo X."/>
            <person name="Zhang L."/>
        </authorList>
    </citation>
    <scope>NUCLEOTIDE SEQUENCE [LARGE SCALE GENOMIC DNA]</scope>
    <source>
        <strain evidence="1 2">TRM45540</strain>
    </source>
</reference>
<keyword evidence="2" id="KW-1185">Reference proteome</keyword>
<comment type="caution">
    <text evidence="1">The sequence shown here is derived from an EMBL/GenBank/DDBJ whole genome shotgun (WGS) entry which is preliminary data.</text>
</comment>
<proteinExistence type="predicted"/>
<sequence length="77" mass="8276">MVMNQETQAQIDRLAGVLSRLSAVQREADLLLTAIAESGDRGSKAALCRLLDIKPQSLDDRLTAARKRITAGAGAQR</sequence>
<gene>
    <name evidence="1" type="ORF">FM21_33915</name>
</gene>
<name>A0A086MQZ5_9ACTN</name>
<evidence type="ECO:0000313" key="1">
    <source>
        <dbReference type="EMBL" id="KFG71313.1"/>
    </source>
</evidence>
<dbReference type="AlphaFoldDB" id="A0A086MQZ5"/>
<dbReference type="EMBL" id="JNFQ01000007">
    <property type="protein sequence ID" value="KFG71313.1"/>
    <property type="molecule type" value="Genomic_DNA"/>
</dbReference>
<dbReference type="Proteomes" id="UP000029095">
    <property type="component" value="Unassembled WGS sequence"/>
</dbReference>
<evidence type="ECO:0000313" key="2">
    <source>
        <dbReference type="Proteomes" id="UP000029095"/>
    </source>
</evidence>